<dbReference type="PANTHER" id="PTHR43032">
    <property type="entry name" value="PROTEIN-METHIONINE-SULFOXIDE REDUCTASE"/>
    <property type="match status" value="1"/>
</dbReference>
<keyword evidence="2" id="KW-0479">Metal-binding</keyword>
<reference evidence="6" key="1">
    <citation type="submission" date="2018-06" db="EMBL/GenBank/DDBJ databases">
        <authorList>
            <person name="Zhirakovskaya E."/>
        </authorList>
    </citation>
    <scope>NUCLEOTIDE SEQUENCE</scope>
</reference>
<dbReference type="InterPro" id="IPR000572">
    <property type="entry name" value="OxRdtase_Mopterin-bd_dom"/>
</dbReference>
<dbReference type="GO" id="GO:0043546">
    <property type="term" value="F:molybdopterin cofactor binding"/>
    <property type="evidence" value="ECO:0007669"/>
    <property type="project" value="InterPro"/>
</dbReference>
<dbReference type="HAMAP" id="MF_01206">
    <property type="entry name" value="MsrP"/>
    <property type="match status" value="1"/>
</dbReference>
<dbReference type="Gene3D" id="3.90.420.10">
    <property type="entry name" value="Oxidoreductase, molybdopterin-binding domain"/>
    <property type="match status" value="1"/>
</dbReference>
<feature type="domain" description="Oxidoreductase molybdopterin-binding" evidence="5">
    <location>
        <begin position="103"/>
        <end position="259"/>
    </location>
</feature>
<keyword evidence="3" id="KW-0732">Signal</keyword>
<evidence type="ECO:0000313" key="6">
    <source>
        <dbReference type="EMBL" id="VAW98992.1"/>
    </source>
</evidence>
<dbReference type="GO" id="GO:0030091">
    <property type="term" value="P:protein repair"/>
    <property type="evidence" value="ECO:0007669"/>
    <property type="project" value="InterPro"/>
</dbReference>
<evidence type="ECO:0000259" key="5">
    <source>
        <dbReference type="Pfam" id="PF00174"/>
    </source>
</evidence>
<dbReference type="PANTHER" id="PTHR43032:SF3">
    <property type="entry name" value="PROTEIN-METHIONINE-SULFOXIDE REDUCTASE CATALYTIC SUBUNIT MSRP"/>
    <property type="match status" value="1"/>
</dbReference>
<dbReference type="InterPro" id="IPR022867">
    <property type="entry name" value="MsrP"/>
</dbReference>
<name>A0A3B1AG78_9ZZZZ</name>
<dbReference type="NCBIfam" id="NF003767">
    <property type="entry name" value="PRK05363.1"/>
    <property type="match status" value="1"/>
</dbReference>
<dbReference type="PROSITE" id="PS51318">
    <property type="entry name" value="TAT"/>
    <property type="match status" value="1"/>
</dbReference>
<evidence type="ECO:0000256" key="3">
    <source>
        <dbReference type="ARBA" id="ARBA00022729"/>
    </source>
</evidence>
<evidence type="ECO:0000256" key="1">
    <source>
        <dbReference type="ARBA" id="ARBA00022505"/>
    </source>
</evidence>
<proteinExistence type="inferred from homology"/>
<dbReference type="Pfam" id="PF00174">
    <property type="entry name" value="Oxidored_molyb"/>
    <property type="match status" value="1"/>
</dbReference>
<dbReference type="InterPro" id="IPR006311">
    <property type="entry name" value="TAT_signal"/>
</dbReference>
<dbReference type="GO" id="GO:0016667">
    <property type="term" value="F:oxidoreductase activity, acting on a sulfur group of donors"/>
    <property type="evidence" value="ECO:0007669"/>
    <property type="project" value="InterPro"/>
</dbReference>
<protein>
    <submittedName>
        <fullName evidence="6">Protein-methionine-sulfoxide reductase catalytic subunit MsrP</fullName>
    </submittedName>
</protein>
<gene>
    <name evidence="6" type="ORF">MNBD_GAMMA22-1393</name>
</gene>
<dbReference type="SUPFAM" id="SSF56524">
    <property type="entry name" value="Oxidoreductase molybdopterin-binding domain"/>
    <property type="match status" value="1"/>
</dbReference>
<evidence type="ECO:0000256" key="4">
    <source>
        <dbReference type="ARBA" id="ARBA00023002"/>
    </source>
</evidence>
<dbReference type="InterPro" id="IPR036374">
    <property type="entry name" value="OxRdtase_Mopterin-bd_sf"/>
</dbReference>
<sequence length="321" mass="36731">MLIKKSHDIKSSEITPQSIYENRRQFMRSAGGLLLATTASSFISPPLLAAENAKYGGTALDVKTRKNLADSEELTPFSKVSTYNNYYEFGTDKYSPAKLASSLKTDPWNVDVSGHVKNSGSYHLEDILKHNDLEERIYRFRCVETWSMVVPWVGFPLANFIKRMQPTSKAKYIKFSTLFAPENMPGQKRRVLQWPYVEGLTMDEAMHPLTMLVTGLYGESLPNQNGAPLRLIVPWKYGFKSIKSIAKIEFVEQQPVSSWTKSAPREYGFYSNVNPAVRHPRWSQAKERRLGDFFKRKSLMFNGYQDQVASLYTGLDLTKYF</sequence>
<dbReference type="EMBL" id="UOFS01000039">
    <property type="protein sequence ID" value="VAW98992.1"/>
    <property type="molecule type" value="Genomic_DNA"/>
</dbReference>
<evidence type="ECO:0000256" key="2">
    <source>
        <dbReference type="ARBA" id="ARBA00022723"/>
    </source>
</evidence>
<keyword evidence="1" id="KW-0500">Molybdenum</keyword>
<organism evidence="6">
    <name type="scientific">hydrothermal vent metagenome</name>
    <dbReference type="NCBI Taxonomy" id="652676"/>
    <lineage>
        <taxon>unclassified sequences</taxon>
        <taxon>metagenomes</taxon>
        <taxon>ecological metagenomes</taxon>
    </lineage>
</organism>
<keyword evidence="4" id="KW-0560">Oxidoreductase</keyword>
<dbReference type="AlphaFoldDB" id="A0A3B1AG78"/>
<dbReference type="GO" id="GO:0046872">
    <property type="term" value="F:metal ion binding"/>
    <property type="evidence" value="ECO:0007669"/>
    <property type="project" value="UniProtKB-KW"/>
</dbReference>
<accession>A0A3B1AG78</accession>